<organism evidence="4 5">
    <name type="scientific">Saccharothrix saharensis</name>
    <dbReference type="NCBI Taxonomy" id="571190"/>
    <lineage>
        <taxon>Bacteria</taxon>
        <taxon>Bacillati</taxon>
        <taxon>Actinomycetota</taxon>
        <taxon>Actinomycetes</taxon>
        <taxon>Pseudonocardiales</taxon>
        <taxon>Pseudonocardiaceae</taxon>
        <taxon>Saccharothrix</taxon>
    </lineage>
</organism>
<proteinExistence type="predicted"/>
<feature type="chain" id="PRO_5039143885" evidence="2">
    <location>
        <begin position="23"/>
        <end position="503"/>
    </location>
</feature>
<gene>
    <name evidence="4" type="ORF">FHX81_3704</name>
</gene>
<comment type="caution">
    <text evidence="4">The sequence shown here is derived from an EMBL/GenBank/DDBJ whole genome shotgun (WGS) entry which is preliminary data.</text>
</comment>
<evidence type="ECO:0000259" key="3">
    <source>
        <dbReference type="Pfam" id="PF00135"/>
    </source>
</evidence>
<protein>
    <submittedName>
        <fullName evidence="4">Para-nitrobenzyl esterase</fullName>
    </submittedName>
</protein>
<dbReference type="PROSITE" id="PS51257">
    <property type="entry name" value="PROKAR_LIPOPROTEIN"/>
    <property type="match status" value="1"/>
</dbReference>
<keyword evidence="5" id="KW-1185">Reference proteome</keyword>
<dbReference type="Pfam" id="PF00135">
    <property type="entry name" value="COesterase"/>
    <property type="match status" value="1"/>
</dbReference>
<dbReference type="PANTHER" id="PTHR11559">
    <property type="entry name" value="CARBOXYLESTERASE"/>
    <property type="match status" value="1"/>
</dbReference>
<evidence type="ECO:0000313" key="4">
    <source>
        <dbReference type="EMBL" id="TQM81339.1"/>
    </source>
</evidence>
<dbReference type="EMBL" id="VFPP01000001">
    <property type="protein sequence ID" value="TQM81339.1"/>
    <property type="molecule type" value="Genomic_DNA"/>
</dbReference>
<dbReference type="AlphaFoldDB" id="A0A543JER2"/>
<name>A0A543JER2_9PSEU</name>
<feature type="signal peptide" evidence="2">
    <location>
        <begin position="1"/>
        <end position="22"/>
    </location>
</feature>
<evidence type="ECO:0000256" key="2">
    <source>
        <dbReference type="SAM" id="SignalP"/>
    </source>
</evidence>
<reference evidence="4 5" key="1">
    <citation type="submission" date="2019-06" db="EMBL/GenBank/DDBJ databases">
        <title>Sequencing the genomes of 1000 actinobacteria strains.</title>
        <authorList>
            <person name="Klenk H.-P."/>
        </authorList>
    </citation>
    <scope>NUCLEOTIDE SEQUENCE [LARGE SCALE GENOMIC DNA]</scope>
    <source>
        <strain evidence="4 5">DSM 45456</strain>
    </source>
</reference>
<accession>A0A543JER2</accession>
<dbReference type="InterPro" id="IPR050309">
    <property type="entry name" value="Type-B_Carboxylest/Lipase"/>
</dbReference>
<dbReference type="OrthoDB" id="4308422at2"/>
<sequence length="503" mass="54387">MRRGTRALITAAAAALVVTACGGGDVERADVVRVENGEVRGVVRADHAVFQGIPYAMPPKGELRWRSPHRPADWAGVRDATKPGSPCPQVGSSYSDTRSTDEDCLFLNVTTPSTEGRRPVMVWLHGDGAIGAGHHFDATALATKGDVVVVTPNYRLGVFGGFGLAGLAGSGTFALQDQREALDWVRRNIAAFGGDPGNVTLFGVSYGASATAAHLISPASRGLFHKAIMHSGFALVDLPAEAWYPGLGALPWLAWRDTAEIEQLGRMVTVELGCADIDCLRALPVGKLLEYPQVMNIFQPFGYGNPDLPKVPAEAFPAGEVARVPVLAGNTRHEHRNLVEVFRGPVAAEDYPRLLAAAFGDRAAEVEREYPQGAFESPGRAWAAVLTDRVWARATFRQHELLSAHTPTYAFEFADEEASEHGASHSTDIGYLFPDRELTDRQRDLSDAMIRYWTAFARTGDPNTGGLPHWPAFGEGRHVQSLASGAITGVDYRAEHRLDFWQG</sequence>
<evidence type="ECO:0000256" key="1">
    <source>
        <dbReference type="SAM" id="MobiDB-lite"/>
    </source>
</evidence>
<feature type="region of interest" description="Disordered" evidence="1">
    <location>
        <begin position="77"/>
        <end position="96"/>
    </location>
</feature>
<evidence type="ECO:0000313" key="5">
    <source>
        <dbReference type="Proteomes" id="UP000316628"/>
    </source>
</evidence>
<dbReference type="Proteomes" id="UP000316628">
    <property type="component" value="Unassembled WGS sequence"/>
</dbReference>
<dbReference type="SUPFAM" id="SSF53474">
    <property type="entry name" value="alpha/beta-Hydrolases"/>
    <property type="match status" value="1"/>
</dbReference>
<dbReference type="InterPro" id="IPR029058">
    <property type="entry name" value="AB_hydrolase_fold"/>
</dbReference>
<dbReference type="Gene3D" id="3.40.50.1820">
    <property type="entry name" value="alpha/beta hydrolase"/>
    <property type="match status" value="1"/>
</dbReference>
<dbReference type="InterPro" id="IPR002018">
    <property type="entry name" value="CarbesteraseB"/>
</dbReference>
<feature type="domain" description="Carboxylesterase type B" evidence="3">
    <location>
        <begin position="30"/>
        <end position="481"/>
    </location>
</feature>
<keyword evidence="2" id="KW-0732">Signal</keyword>